<dbReference type="EMBL" id="JNFF01000006">
    <property type="protein sequence ID" value="KEQ31688.1"/>
    <property type="molecule type" value="Genomic_DNA"/>
</dbReference>
<protein>
    <recommendedName>
        <fullName evidence="3">WbqC-like protein</fullName>
    </recommendedName>
</protein>
<dbReference type="OrthoDB" id="1523452at2"/>
<reference evidence="1 2" key="1">
    <citation type="journal article" date="1992" name="Int. J. Syst. Bacteriol.">
        <title>Sphingobacterium antarcticus sp. nov. a Psychrotrophic Bacterium from the Soils of Schirmacher Oasis, Antarctica.</title>
        <authorList>
            <person name="Shivaji S."/>
            <person name="Ray M.K."/>
            <person name="Rao N.S."/>
            <person name="Saiserr L."/>
            <person name="Jagannadham M.V."/>
            <person name="Kumar G.S."/>
            <person name="Reddy G."/>
            <person name="Bhargava P.M."/>
        </authorList>
    </citation>
    <scope>NUCLEOTIDE SEQUENCE [LARGE SCALE GENOMIC DNA]</scope>
    <source>
        <strain evidence="1 2">4BY</strain>
    </source>
</reference>
<accession>A0A081PLW5</accession>
<name>A0A081PLW5_9SPHI</name>
<dbReference type="eggNOG" id="COG0224">
    <property type="taxonomic scope" value="Bacteria"/>
</dbReference>
<sequence>MHNSAIFPLFYLPPVSYFSAFKKHDFSVLLEKEEHFPKQTFRNRTKIYSPNGALDLFLPVIKGSKYHTKMKDVKISYDFKWQRLHWLSMESCYRNSPYFEFYEDGLVKFYEQKFEFLFDYNQELLSWIFKQLKQSPKFGFTTEYIAEAPQELDYRVKNKFRLLDNEAGEVKQYHQVFAEKHGFMSNMSIVDLLFNQGPQAKNYI</sequence>
<comment type="caution">
    <text evidence="1">The sequence shown here is derived from an EMBL/GenBank/DDBJ whole genome shotgun (WGS) entry which is preliminary data.</text>
</comment>
<dbReference type="InterPro" id="IPR014985">
    <property type="entry name" value="WbqC"/>
</dbReference>
<gene>
    <name evidence="1" type="ORF">N180_14415</name>
</gene>
<dbReference type="AlphaFoldDB" id="A0A081PLW5"/>
<dbReference type="Pfam" id="PF08889">
    <property type="entry name" value="WbqC"/>
    <property type="match status" value="1"/>
</dbReference>
<evidence type="ECO:0008006" key="3">
    <source>
        <dbReference type="Google" id="ProtNLM"/>
    </source>
</evidence>
<keyword evidence="2" id="KW-1185">Reference proteome</keyword>
<evidence type="ECO:0000313" key="1">
    <source>
        <dbReference type="EMBL" id="KEQ31688.1"/>
    </source>
</evidence>
<evidence type="ECO:0000313" key="2">
    <source>
        <dbReference type="Proteomes" id="UP000028007"/>
    </source>
</evidence>
<proteinExistence type="predicted"/>
<dbReference type="RefSeq" id="WP_037437783.1">
    <property type="nucleotide sequence ID" value="NZ_JNFF01000006.1"/>
</dbReference>
<organism evidence="1 2">
    <name type="scientific">Pedobacter antarcticus 4BY</name>
    <dbReference type="NCBI Taxonomy" id="1358423"/>
    <lineage>
        <taxon>Bacteria</taxon>
        <taxon>Pseudomonadati</taxon>
        <taxon>Bacteroidota</taxon>
        <taxon>Sphingobacteriia</taxon>
        <taxon>Sphingobacteriales</taxon>
        <taxon>Sphingobacteriaceae</taxon>
        <taxon>Pedobacter</taxon>
    </lineage>
</organism>
<dbReference type="Proteomes" id="UP000028007">
    <property type="component" value="Unassembled WGS sequence"/>
</dbReference>